<feature type="transmembrane region" description="Helical" evidence="2">
    <location>
        <begin position="181"/>
        <end position="202"/>
    </location>
</feature>
<dbReference type="OrthoDB" id="3235847at2759"/>
<name>A0A4S4N2J0_9APHY</name>
<organism evidence="3 4">
    <name type="scientific">Antrodiella citrinella</name>
    <dbReference type="NCBI Taxonomy" id="2447956"/>
    <lineage>
        <taxon>Eukaryota</taxon>
        <taxon>Fungi</taxon>
        <taxon>Dikarya</taxon>
        <taxon>Basidiomycota</taxon>
        <taxon>Agaricomycotina</taxon>
        <taxon>Agaricomycetes</taxon>
        <taxon>Polyporales</taxon>
        <taxon>Steccherinaceae</taxon>
        <taxon>Antrodiella</taxon>
    </lineage>
</organism>
<feature type="transmembrane region" description="Helical" evidence="2">
    <location>
        <begin position="31"/>
        <end position="52"/>
    </location>
</feature>
<feature type="transmembrane region" description="Helical" evidence="2">
    <location>
        <begin position="223"/>
        <end position="240"/>
    </location>
</feature>
<comment type="caution">
    <text evidence="3">The sequence shown here is derived from an EMBL/GenBank/DDBJ whole genome shotgun (WGS) entry which is preliminary data.</text>
</comment>
<dbReference type="AlphaFoldDB" id="A0A4S4N2J0"/>
<reference evidence="3 4" key="1">
    <citation type="submission" date="2019-02" db="EMBL/GenBank/DDBJ databases">
        <title>Genome sequencing of the rare red list fungi Antrodiella citrinella (Flaviporus citrinellus).</title>
        <authorList>
            <person name="Buettner E."/>
            <person name="Kellner H."/>
        </authorList>
    </citation>
    <scope>NUCLEOTIDE SEQUENCE [LARGE SCALE GENOMIC DNA]</scope>
    <source>
        <strain evidence="3 4">DSM 108506</strain>
    </source>
</reference>
<evidence type="ECO:0000256" key="2">
    <source>
        <dbReference type="SAM" id="Phobius"/>
    </source>
</evidence>
<feature type="transmembrane region" description="Helical" evidence="2">
    <location>
        <begin position="139"/>
        <end position="161"/>
    </location>
</feature>
<evidence type="ECO:0000256" key="1">
    <source>
        <dbReference type="SAM" id="MobiDB-lite"/>
    </source>
</evidence>
<keyword evidence="2" id="KW-0812">Transmembrane</keyword>
<feature type="region of interest" description="Disordered" evidence="1">
    <location>
        <begin position="283"/>
        <end position="307"/>
    </location>
</feature>
<keyword evidence="2" id="KW-0472">Membrane</keyword>
<keyword evidence="2" id="KW-1133">Transmembrane helix</keyword>
<feature type="transmembrane region" description="Helical" evidence="2">
    <location>
        <begin position="105"/>
        <end position="127"/>
    </location>
</feature>
<feature type="transmembrane region" description="Helical" evidence="2">
    <location>
        <begin position="73"/>
        <end position="93"/>
    </location>
</feature>
<protein>
    <submittedName>
        <fullName evidence="3">Uncharacterized protein</fullName>
    </submittedName>
</protein>
<gene>
    <name evidence="3" type="ORF">EUX98_g4224</name>
</gene>
<accession>A0A4S4N2J0</accession>
<evidence type="ECO:0000313" key="3">
    <source>
        <dbReference type="EMBL" id="THH29960.1"/>
    </source>
</evidence>
<proteinExistence type="predicted"/>
<dbReference type="EMBL" id="SGPM01000099">
    <property type="protein sequence ID" value="THH29960.1"/>
    <property type="molecule type" value="Genomic_DNA"/>
</dbReference>
<evidence type="ECO:0000313" key="4">
    <source>
        <dbReference type="Proteomes" id="UP000308730"/>
    </source>
</evidence>
<sequence length="346" mass="37217">MSGPPAQPGFAQIPLPAGMTLEQYMTLQGQAVTIAITVAVVTSILLWDYFSLLGDEIASYRGDGGKWWQSPGTWSFIILRYAGIIAMVPSLFFTSVQSAHCQAAVSLSQVGAILAVAASGAIFSFRVSALWNGNSVVRGVVALMYCLMISCWIAVGSKYAADQGPATPFGSNCQMRPIVSWAPISFASTVAFDTVVLFLTLAKIHVNFSVTSSQVGQQIYRDNVMYFLITTVTNVVVLAIESLGSEHAMIKPTAVPFSTLMTVTMGSRVYLNLKLMNSRKAAGDSRSPFASLNMVSRNRPDGGPRTPSLYVMDATQVTSHRDDTSYLEDPVFAKPKHANGSQQSVV</sequence>
<feature type="transmembrane region" description="Helical" evidence="2">
    <location>
        <begin position="252"/>
        <end position="271"/>
    </location>
</feature>
<keyword evidence="4" id="KW-1185">Reference proteome</keyword>
<dbReference type="Proteomes" id="UP000308730">
    <property type="component" value="Unassembled WGS sequence"/>
</dbReference>